<dbReference type="Proteomes" id="UP001548189">
    <property type="component" value="Unassembled WGS sequence"/>
</dbReference>
<proteinExistence type="predicted"/>
<reference evidence="1 2" key="1">
    <citation type="submission" date="2024-06" db="EMBL/GenBank/DDBJ databases">
        <authorList>
            <person name="Li F."/>
        </authorList>
    </citation>
    <scope>NUCLEOTIDE SEQUENCE [LARGE SCALE GENOMIC DNA]</scope>
    <source>
        <strain evidence="1 2">GXAS 311</strain>
    </source>
</reference>
<evidence type="ECO:0000313" key="1">
    <source>
        <dbReference type="EMBL" id="MET1255828.1"/>
    </source>
</evidence>
<protein>
    <submittedName>
        <fullName evidence="1">Uncharacterized protein</fullName>
    </submittedName>
</protein>
<comment type="caution">
    <text evidence="1">The sequence shown here is derived from an EMBL/GenBank/DDBJ whole genome shotgun (WGS) entry which is preliminary data.</text>
</comment>
<sequence length="163" mass="19508">MSITKIEKGGLSMVLPKSQELYRQHFIRDVLNFSYRAVRYYQRTFYLVESYSLKRLLRKLINEKVFTIRILLFFYNHNRKSIQSEIRTTTSVELAFAKSCASLEFYNDYQILEQTLYLEQQILNWKKKKHQALPAGHDQHVFASIIAHQQMAVDWLQEKILLI</sequence>
<accession>A0ABV2BV72</accession>
<organism evidence="1 2">
    <name type="scientific">Aliikangiella maris</name>
    <dbReference type="NCBI Taxonomy" id="3162458"/>
    <lineage>
        <taxon>Bacteria</taxon>
        <taxon>Pseudomonadati</taxon>
        <taxon>Pseudomonadota</taxon>
        <taxon>Gammaproteobacteria</taxon>
        <taxon>Oceanospirillales</taxon>
        <taxon>Pleioneaceae</taxon>
        <taxon>Aliikangiella</taxon>
    </lineage>
</organism>
<evidence type="ECO:0000313" key="2">
    <source>
        <dbReference type="Proteomes" id="UP001548189"/>
    </source>
</evidence>
<gene>
    <name evidence="1" type="ORF">ABVT43_11880</name>
</gene>
<dbReference type="EMBL" id="JBEVCJ010000013">
    <property type="protein sequence ID" value="MET1255828.1"/>
    <property type="molecule type" value="Genomic_DNA"/>
</dbReference>
<keyword evidence="2" id="KW-1185">Reference proteome</keyword>
<name>A0ABV2BV72_9GAMM</name>